<comment type="caution">
    <text evidence="2">The sequence shown here is derived from an EMBL/GenBank/DDBJ whole genome shotgun (WGS) entry which is preliminary data.</text>
</comment>
<proteinExistence type="predicted"/>
<evidence type="ECO:0000313" key="3">
    <source>
        <dbReference type="Proteomes" id="UP000266152"/>
    </source>
</evidence>
<feature type="compositionally biased region" description="Basic and acidic residues" evidence="1">
    <location>
        <begin position="1"/>
        <end position="15"/>
    </location>
</feature>
<dbReference type="Proteomes" id="UP000266152">
    <property type="component" value="Unassembled WGS sequence"/>
</dbReference>
<keyword evidence="3" id="KW-1185">Reference proteome</keyword>
<dbReference type="EMBL" id="PXOF01000094">
    <property type="protein sequence ID" value="RGP66346.1"/>
    <property type="molecule type" value="Genomic_DNA"/>
</dbReference>
<name>A0A395S1Q0_FUSSP</name>
<reference evidence="2 3" key="1">
    <citation type="journal article" date="2018" name="PLoS Pathog.">
        <title>Evolution of structural diversity of trichothecenes, a family of toxins produced by plant pathogenic and entomopathogenic fungi.</title>
        <authorList>
            <person name="Proctor R.H."/>
            <person name="McCormick S.P."/>
            <person name="Kim H.S."/>
            <person name="Cardoza R.E."/>
            <person name="Stanley A.M."/>
            <person name="Lindo L."/>
            <person name="Kelly A."/>
            <person name="Brown D.W."/>
            <person name="Lee T."/>
            <person name="Vaughan M.M."/>
            <person name="Alexander N.J."/>
            <person name="Busman M."/>
            <person name="Gutierrez S."/>
        </authorList>
    </citation>
    <scope>NUCLEOTIDE SEQUENCE [LARGE SCALE GENOMIC DNA]</scope>
    <source>
        <strain evidence="2 3">NRRL 3299</strain>
    </source>
</reference>
<sequence length="188" mass="21906">MRLRNDTRIRPERPQIPETPETPQSEDPVVPWVKDEVPKKKSPRFLEDILAEEVMYPVCRTLWHILLSPLWQWTLRPTLWESPLRPFLWQRIIRQGVWEGISQQILWEGVLQQILFEGILQSFLGEKMSDVEVGIVPCLSGIGEYIRLLAEDHLGPDTAPCTESSTPRRTAVTALRHENLDQNHFLLK</sequence>
<gene>
    <name evidence="2" type="ORF">FSPOR_6724</name>
</gene>
<accession>A0A395S1Q0</accession>
<protein>
    <submittedName>
        <fullName evidence="2">Uncharacterized protein</fullName>
    </submittedName>
</protein>
<organism evidence="2 3">
    <name type="scientific">Fusarium sporotrichioides</name>
    <dbReference type="NCBI Taxonomy" id="5514"/>
    <lineage>
        <taxon>Eukaryota</taxon>
        <taxon>Fungi</taxon>
        <taxon>Dikarya</taxon>
        <taxon>Ascomycota</taxon>
        <taxon>Pezizomycotina</taxon>
        <taxon>Sordariomycetes</taxon>
        <taxon>Hypocreomycetidae</taxon>
        <taxon>Hypocreales</taxon>
        <taxon>Nectriaceae</taxon>
        <taxon>Fusarium</taxon>
    </lineage>
</organism>
<dbReference type="AlphaFoldDB" id="A0A395S1Q0"/>
<feature type="region of interest" description="Disordered" evidence="1">
    <location>
        <begin position="1"/>
        <end position="29"/>
    </location>
</feature>
<evidence type="ECO:0000256" key="1">
    <source>
        <dbReference type="SAM" id="MobiDB-lite"/>
    </source>
</evidence>
<evidence type="ECO:0000313" key="2">
    <source>
        <dbReference type="EMBL" id="RGP66346.1"/>
    </source>
</evidence>